<dbReference type="AlphaFoldDB" id="A0A0F9T9R6"/>
<accession>A0A0F9T9R6</accession>
<evidence type="ECO:0000313" key="2">
    <source>
        <dbReference type="EMBL" id="KKN71697.1"/>
    </source>
</evidence>
<dbReference type="InterPro" id="IPR041657">
    <property type="entry name" value="HTH_17"/>
</dbReference>
<feature type="domain" description="Helix-turn-helix" evidence="1">
    <location>
        <begin position="12"/>
        <end position="62"/>
    </location>
</feature>
<organism evidence="2">
    <name type="scientific">marine sediment metagenome</name>
    <dbReference type="NCBI Taxonomy" id="412755"/>
    <lineage>
        <taxon>unclassified sequences</taxon>
        <taxon>metagenomes</taxon>
        <taxon>ecological metagenomes</taxon>
    </lineage>
</organism>
<evidence type="ECO:0000259" key="1">
    <source>
        <dbReference type="Pfam" id="PF12728"/>
    </source>
</evidence>
<protein>
    <recommendedName>
        <fullName evidence="1">Helix-turn-helix domain-containing protein</fullName>
    </recommendedName>
</protein>
<sequence>MTSFHRIGTTQYLGVLEVAHILGVSESTVRRYTKNGIIKVTRHPISNFRLYKRADVDDVLSRLKGGGAK</sequence>
<dbReference type="Gene3D" id="1.10.1660.10">
    <property type="match status" value="1"/>
</dbReference>
<dbReference type="InterPro" id="IPR009061">
    <property type="entry name" value="DNA-bd_dom_put_sf"/>
</dbReference>
<gene>
    <name evidence="2" type="ORF">LCGC14_0417630</name>
</gene>
<proteinExistence type="predicted"/>
<dbReference type="EMBL" id="LAZR01000377">
    <property type="protein sequence ID" value="KKN71697.1"/>
    <property type="molecule type" value="Genomic_DNA"/>
</dbReference>
<name>A0A0F9T9R6_9ZZZZ</name>
<dbReference type="SUPFAM" id="SSF46955">
    <property type="entry name" value="Putative DNA-binding domain"/>
    <property type="match status" value="1"/>
</dbReference>
<comment type="caution">
    <text evidence="2">The sequence shown here is derived from an EMBL/GenBank/DDBJ whole genome shotgun (WGS) entry which is preliminary data.</text>
</comment>
<dbReference type="Pfam" id="PF12728">
    <property type="entry name" value="HTH_17"/>
    <property type="match status" value="1"/>
</dbReference>
<reference evidence="2" key="1">
    <citation type="journal article" date="2015" name="Nature">
        <title>Complex archaea that bridge the gap between prokaryotes and eukaryotes.</title>
        <authorList>
            <person name="Spang A."/>
            <person name="Saw J.H."/>
            <person name="Jorgensen S.L."/>
            <person name="Zaremba-Niedzwiedzka K."/>
            <person name="Martijn J."/>
            <person name="Lind A.E."/>
            <person name="van Eijk R."/>
            <person name="Schleper C."/>
            <person name="Guy L."/>
            <person name="Ettema T.J."/>
        </authorList>
    </citation>
    <scope>NUCLEOTIDE SEQUENCE</scope>
</reference>